<dbReference type="Proteomes" id="UP001528823">
    <property type="component" value="Unassembled WGS sequence"/>
</dbReference>
<sequence length="326" mass="37113">MQHPIINQQLCAQLKPLHLANPQPLTEAEQQYSAFYGIDFDTENPEINHSMGYFDSIHYRVACHYYWKASNQGTAFVVHGYYDHVGLYGNLIKFLLDQNLNVVCFDLPGHGLSSGNRACIADFTDYVTALKQCISIATDSTAKPWFLLGQSTGGAVITDYLLTEKFTPNNSPFSKIVLFAPLIRPKNWGMIELAHRFLGSLLSNVKRSFAPNSHDETFLHFVKHQDPLQPSHSSVKWLGALREWIKRIEHMPPSSLSPIIIQGKDDQTVDWQYNIPVLQKLFSEPTVFYLPTAKHHLVNESSSIRTAYFDYLKDILFTTSQTERFG</sequence>
<dbReference type="PANTHER" id="PTHR11614">
    <property type="entry name" value="PHOSPHOLIPASE-RELATED"/>
    <property type="match status" value="1"/>
</dbReference>
<evidence type="ECO:0000313" key="3">
    <source>
        <dbReference type="Proteomes" id="UP001528823"/>
    </source>
</evidence>
<evidence type="ECO:0000313" key="2">
    <source>
        <dbReference type="EMBL" id="MDE1463347.1"/>
    </source>
</evidence>
<dbReference type="Gene3D" id="3.40.50.1820">
    <property type="entry name" value="alpha/beta hydrolase"/>
    <property type="match status" value="1"/>
</dbReference>
<dbReference type="Pfam" id="PF12146">
    <property type="entry name" value="Hydrolase_4"/>
    <property type="match status" value="1"/>
</dbReference>
<name>A0ABT5UCW1_9GAMM</name>
<dbReference type="SUPFAM" id="SSF53474">
    <property type="entry name" value="alpha/beta-Hydrolases"/>
    <property type="match status" value="1"/>
</dbReference>
<evidence type="ECO:0000259" key="1">
    <source>
        <dbReference type="Pfam" id="PF12146"/>
    </source>
</evidence>
<organism evidence="2 3">
    <name type="scientific">Spartinivicinus poritis</name>
    <dbReference type="NCBI Taxonomy" id="2994640"/>
    <lineage>
        <taxon>Bacteria</taxon>
        <taxon>Pseudomonadati</taxon>
        <taxon>Pseudomonadota</taxon>
        <taxon>Gammaproteobacteria</taxon>
        <taxon>Oceanospirillales</taxon>
        <taxon>Zooshikellaceae</taxon>
        <taxon>Spartinivicinus</taxon>
    </lineage>
</organism>
<dbReference type="PRINTS" id="PR00111">
    <property type="entry name" value="ABHYDROLASE"/>
</dbReference>
<dbReference type="InterPro" id="IPR000073">
    <property type="entry name" value="AB_hydrolase_1"/>
</dbReference>
<dbReference type="EMBL" id="JAPMOU010000019">
    <property type="protein sequence ID" value="MDE1463347.1"/>
    <property type="molecule type" value="Genomic_DNA"/>
</dbReference>
<dbReference type="InterPro" id="IPR022742">
    <property type="entry name" value="Hydrolase_4"/>
</dbReference>
<reference evidence="2 3" key="1">
    <citation type="submission" date="2022-11" db="EMBL/GenBank/DDBJ databases">
        <title>Spartinivicinus poritis sp. nov., isolated from scleractinian coral Porites lutea.</title>
        <authorList>
            <person name="Zhang G."/>
            <person name="Cai L."/>
            <person name="Wei Q."/>
        </authorList>
    </citation>
    <scope>NUCLEOTIDE SEQUENCE [LARGE SCALE GENOMIC DNA]</scope>
    <source>
        <strain evidence="2 3">A2-2</strain>
    </source>
</reference>
<dbReference type="InterPro" id="IPR051044">
    <property type="entry name" value="MAG_DAG_Lipase"/>
</dbReference>
<proteinExistence type="predicted"/>
<keyword evidence="2" id="KW-0378">Hydrolase</keyword>
<dbReference type="GO" id="GO:0016787">
    <property type="term" value="F:hydrolase activity"/>
    <property type="evidence" value="ECO:0007669"/>
    <property type="project" value="UniProtKB-KW"/>
</dbReference>
<dbReference type="InterPro" id="IPR029058">
    <property type="entry name" value="AB_hydrolase_fold"/>
</dbReference>
<accession>A0ABT5UCW1</accession>
<keyword evidence="3" id="KW-1185">Reference proteome</keyword>
<comment type="caution">
    <text evidence="2">The sequence shown here is derived from an EMBL/GenBank/DDBJ whole genome shotgun (WGS) entry which is preliminary data.</text>
</comment>
<protein>
    <submittedName>
        <fullName evidence="2">Alpha/beta hydrolase</fullName>
    </submittedName>
</protein>
<feature type="domain" description="Serine aminopeptidase S33" evidence="1">
    <location>
        <begin position="71"/>
        <end position="301"/>
    </location>
</feature>
<dbReference type="RefSeq" id="WP_274689687.1">
    <property type="nucleotide sequence ID" value="NZ_JAPMOU010000019.1"/>
</dbReference>
<gene>
    <name evidence="2" type="ORF">ORQ98_15395</name>
</gene>